<dbReference type="AlphaFoldDB" id="A0A1N7RHD7"/>
<proteinExistence type="predicted"/>
<protein>
    <submittedName>
        <fullName evidence="1">Uncharacterized protein</fullName>
    </submittedName>
</protein>
<name>A0A1N7RHD7_9BACT</name>
<evidence type="ECO:0000313" key="1">
    <source>
        <dbReference type="EMBL" id="SIT34566.1"/>
    </source>
</evidence>
<evidence type="ECO:0000313" key="2">
    <source>
        <dbReference type="Proteomes" id="UP000186917"/>
    </source>
</evidence>
<dbReference type="EMBL" id="FTOR01000017">
    <property type="protein sequence ID" value="SIT34566.1"/>
    <property type="molecule type" value="Genomic_DNA"/>
</dbReference>
<dbReference type="STRING" id="477680.SAMN05421788_11737"/>
<gene>
    <name evidence="1" type="ORF">SAMN05421788_11737</name>
</gene>
<accession>A0A1N7RHD7</accession>
<keyword evidence="2" id="KW-1185">Reference proteome</keyword>
<reference evidence="2" key="1">
    <citation type="submission" date="2017-01" db="EMBL/GenBank/DDBJ databases">
        <authorList>
            <person name="Varghese N."/>
            <person name="Submissions S."/>
        </authorList>
    </citation>
    <scope>NUCLEOTIDE SEQUENCE [LARGE SCALE GENOMIC DNA]</scope>
    <source>
        <strain evidence="2">DSM 21054</strain>
    </source>
</reference>
<dbReference type="Proteomes" id="UP000186917">
    <property type="component" value="Unassembled WGS sequence"/>
</dbReference>
<organism evidence="1 2">
    <name type="scientific">Filimonas lacunae</name>
    <dbReference type="NCBI Taxonomy" id="477680"/>
    <lineage>
        <taxon>Bacteria</taxon>
        <taxon>Pseudomonadati</taxon>
        <taxon>Bacteroidota</taxon>
        <taxon>Chitinophagia</taxon>
        <taxon>Chitinophagales</taxon>
        <taxon>Chitinophagaceae</taxon>
        <taxon>Filimonas</taxon>
    </lineage>
</organism>
<sequence>MAHAGHFFAINRLNRGPFFVKNAKWRFIVAKKKREFVKNKAPVPQQVSNCVLWLTGLLLTCLG</sequence>